<dbReference type="STRING" id="1094508.Tsac_2034"/>
<organism evidence="2 3">
    <name type="scientific">Thermoanaerobacterium saccharolyticum (strain DSM 8691 / JW/SL-YS485)</name>
    <dbReference type="NCBI Taxonomy" id="1094508"/>
    <lineage>
        <taxon>Bacteria</taxon>
        <taxon>Bacillati</taxon>
        <taxon>Bacillota</taxon>
        <taxon>Clostridia</taxon>
        <taxon>Thermoanaerobacterales</taxon>
        <taxon>Thermoanaerobacteraceae</taxon>
        <taxon>Thermoanaerobacterium</taxon>
    </lineage>
</organism>
<accession>I3VWZ3</accession>
<keyword evidence="1" id="KW-0812">Transmembrane</keyword>
<evidence type="ECO:0000256" key="1">
    <source>
        <dbReference type="SAM" id="Phobius"/>
    </source>
</evidence>
<reference evidence="2 3" key="1">
    <citation type="journal article" date="2014" name="Appl. Environ. Microbiol.">
        <title>Profile of Secreted Hydrolases, Associated Proteins, and SlpA in Thermoanaerobacterium saccharolyticum during the Degradation of Hemicellulose.</title>
        <authorList>
            <person name="Currie D.H."/>
            <person name="Guss A.M."/>
            <person name="Herring C.D."/>
            <person name="Giannone R.J."/>
            <person name="Johnson C.M."/>
            <person name="Lankford P.K."/>
            <person name="Brown S.D."/>
            <person name="Hettich R.L."/>
            <person name="Lynd L.R."/>
        </authorList>
    </citation>
    <scope>NUCLEOTIDE SEQUENCE [LARGE SCALE GENOMIC DNA]</scope>
    <source>
        <strain evidence="3">DSM 8691 / JW/SL-YS485</strain>
    </source>
</reference>
<protein>
    <submittedName>
        <fullName evidence="2">Uncharacterized protein</fullName>
    </submittedName>
</protein>
<evidence type="ECO:0000313" key="3">
    <source>
        <dbReference type="Proteomes" id="UP000006178"/>
    </source>
</evidence>
<sequence length="389" mass="45465">MILLAEVAAWVMRAALVSIYLSALSINVLVIPLGNGIIHNYVSLDILFILCSFFVNVIISGKPKFILNDDIKKNREKEYYFFLSLFHLLLFLLQGIKVKEIERNIVVLSDRIKVKLCPDHSYLRIDNVEPIKKIDFVKTIIVILIALAIIITSPFLFIKLNSYISKILEIIGISKKFSCNIILIFGIEILSFYFSPYSLSPWWYRALPAISFSKKIKNFLYDFEIYECPIMPFLQNCPLGLAYKERIYINPLISENNTVLKYVVAHEEGHIRAKYNNIMYLLSPIIFPWLAFFVTVGIEYLHFMNKLRYTFWLIMLIAASSISLIFLIFIKIRQIYEERAEEFAIRKIGIDSAIKALQELAYGDIMLPEKYKYRYRTQAIKLIERLKQK</sequence>
<keyword evidence="1" id="KW-0472">Membrane</keyword>
<keyword evidence="3" id="KW-1185">Reference proteome</keyword>
<feature type="transmembrane region" description="Helical" evidence="1">
    <location>
        <begin position="37"/>
        <end position="59"/>
    </location>
</feature>
<dbReference type="AlphaFoldDB" id="I3VWZ3"/>
<feature type="transmembrane region" description="Helical" evidence="1">
    <location>
        <begin position="79"/>
        <end position="96"/>
    </location>
</feature>
<dbReference type="Proteomes" id="UP000006178">
    <property type="component" value="Chromosome"/>
</dbReference>
<name>I3VWZ3_THESW</name>
<dbReference type="RefSeq" id="WP_014758885.1">
    <property type="nucleotide sequence ID" value="NC_017992.1"/>
</dbReference>
<gene>
    <name evidence="2" type="ordered locus">Tsac_2034</name>
</gene>
<feature type="transmembrane region" description="Helical" evidence="1">
    <location>
        <begin position="7"/>
        <end position="31"/>
    </location>
</feature>
<keyword evidence="1" id="KW-1133">Transmembrane helix</keyword>
<feature type="transmembrane region" description="Helical" evidence="1">
    <location>
        <begin position="177"/>
        <end position="195"/>
    </location>
</feature>
<dbReference type="KEGG" id="tsh:Tsac_2034"/>
<dbReference type="EMBL" id="CP003184">
    <property type="protein sequence ID" value="AFK87038.1"/>
    <property type="molecule type" value="Genomic_DNA"/>
</dbReference>
<proteinExistence type="predicted"/>
<dbReference type="eggNOG" id="COG0501">
    <property type="taxonomic scope" value="Bacteria"/>
</dbReference>
<dbReference type="PATRIC" id="fig|1094508.3.peg.2060"/>
<feature type="transmembrane region" description="Helical" evidence="1">
    <location>
        <begin position="310"/>
        <end position="330"/>
    </location>
</feature>
<evidence type="ECO:0000313" key="2">
    <source>
        <dbReference type="EMBL" id="AFK87038.1"/>
    </source>
</evidence>
<feature type="transmembrane region" description="Helical" evidence="1">
    <location>
        <begin position="136"/>
        <end position="157"/>
    </location>
</feature>
<dbReference type="BioCyc" id="TSAC1094508:GLMA-2062-MONOMER"/>
<feature type="transmembrane region" description="Helical" evidence="1">
    <location>
        <begin position="278"/>
        <end position="298"/>
    </location>
</feature>